<protein>
    <submittedName>
        <fullName evidence="1">Uncharacterized protein</fullName>
    </submittedName>
</protein>
<comment type="caution">
    <text evidence="1">The sequence shown here is derived from an EMBL/GenBank/DDBJ whole genome shotgun (WGS) entry which is preliminary data.</text>
</comment>
<dbReference type="GeneID" id="70236021"/>
<keyword evidence="2" id="KW-1185">Reference proteome</keyword>
<dbReference type="AlphaFoldDB" id="A0A9P8P5Z1"/>
<organism evidence="1 2">
    <name type="scientific">Ogataea philodendri</name>
    <dbReference type="NCBI Taxonomy" id="1378263"/>
    <lineage>
        <taxon>Eukaryota</taxon>
        <taxon>Fungi</taxon>
        <taxon>Dikarya</taxon>
        <taxon>Ascomycota</taxon>
        <taxon>Saccharomycotina</taxon>
        <taxon>Pichiomycetes</taxon>
        <taxon>Pichiales</taxon>
        <taxon>Pichiaceae</taxon>
        <taxon>Ogataea</taxon>
    </lineage>
</organism>
<gene>
    <name evidence="1" type="ORF">OGAPHI_004056</name>
</gene>
<sequence length="140" mass="15607">MARKWTQSFHRERKLVLVDQVAESGLAKPQGQRQLGGKVPFKLARTRHHVAKTGRVPGKPQNSVAVHARVFEVDADFGIFGDNQLQLVVPPVGAGSDLNTVFEARLATKEVLGHACEVRADLDVVENHHKQRRVEDLEDF</sequence>
<evidence type="ECO:0000313" key="2">
    <source>
        <dbReference type="Proteomes" id="UP000769157"/>
    </source>
</evidence>
<evidence type="ECO:0000313" key="1">
    <source>
        <dbReference type="EMBL" id="KAH3665867.1"/>
    </source>
</evidence>
<dbReference type="Proteomes" id="UP000769157">
    <property type="component" value="Unassembled WGS sequence"/>
</dbReference>
<accession>A0A9P8P5Z1</accession>
<dbReference type="EMBL" id="JAEUBE010000295">
    <property type="protein sequence ID" value="KAH3665867.1"/>
    <property type="molecule type" value="Genomic_DNA"/>
</dbReference>
<name>A0A9P8P5Z1_9ASCO</name>
<proteinExistence type="predicted"/>
<reference evidence="1" key="2">
    <citation type="submission" date="2021-01" db="EMBL/GenBank/DDBJ databases">
        <authorList>
            <person name="Schikora-Tamarit M.A."/>
        </authorList>
    </citation>
    <scope>NUCLEOTIDE SEQUENCE</scope>
    <source>
        <strain evidence="1">CBS6075</strain>
    </source>
</reference>
<reference evidence="1" key="1">
    <citation type="journal article" date="2021" name="Open Biol.">
        <title>Shared evolutionary footprints suggest mitochondrial oxidative damage underlies multiple complex I losses in fungi.</title>
        <authorList>
            <person name="Schikora-Tamarit M.A."/>
            <person name="Marcet-Houben M."/>
            <person name="Nosek J."/>
            <person name="Gabaldon T."/>
        </authorList>
    </citation>
    <scope>NUCLEOTIDE SEQUENCE</scope>
    <source>
        <strain evidence="1">CBS6075</strain>
    </source>
</reference>
<dbReference type="RefSeq" id="XP_046061071.1">
    <property type="nucleotide sequence ID" value="XM_046205092.1"/>
</dbReference>